<proteinExistence type="predicted"/>
<keyword evidence="1" id="KW-0175">Coiled coil</keyword>
<dbReference type="VEuPathDB" id="MicrosporidiaDB:NBO_411g0002"/>
<dbReference type="OrthoDB" id="10339687at2759"/>
<dbReference type="EMBL" id="KB909319">
    <property type="protein sequence ID" value="EOB12566.1"/>
    <property type="molecule type" value="Genomic_DNA"/>
</dbReference>
<organism evidence="2 3">
    <name type="scientific">Nosema bombycis (strain CQ1 / CVCC 102059)</name>
    <name type="common">Microsporidian parasite</name>
    <name type="synonym">Pebrine of silkworm</name>
    <dbReference type="NCBI Taxonomy" id="578461"/>
    <lineage>
        <taxon>Eukaryota</taxon>
        <taxon>Fungi</taxon>
        <taxon>Fungi incertae sedis</taxon>
        <taxon>Microsporidia</taxon>
        <taxon>Nosematidae</taxon>
        <taxon>Nosema</taxon>
    </lineage>
</organism>
<dbReference type="AlphaFoldDB" id="R0KPE0"/>
<protein>
    <submittedName>
        <fullName evidence="2">Uncharacterized protein</fullName>
    </submittedName>
</protein>
<feature type="coiled-coil region" evidence="1">
    <location>
        <begin position="139"/>
        <end position="166"/>
    </location>
</feature>
<keyword evidence="3" id="KW-1185">Reference proteome</keyword>
<name>R0KPE0_NOSB1</name>
<gene>
    <name evidence="2" type="ORF">NBO_411g0002</name>
</gene>
<evidence type="ECO:0000313" key="3">
    <source>
        <dbReference type="Proteomes" id="UP000016927"/>
    </source>
</evidence>
<dbReference type="HOGENOM" id="CLU_1496658_0_0_1"/>
<evidence type="ECO:0000313" key="2">
    <source>
        <dbReference type="EMBL" id="EOB12566.1"/>
    </source>
</evidence>
<reference evidence="2 3" key="1">
    <citation type="journal article" date="2013" name="BMC Genomics">
        <title>Comparative genomics of parasitic silkworm microsporidia reveal an association between genome expansion and host adaptation.</title>
        <authorList>
            <person name="Pan G."/>
            <person name="Xu J."/>
            <person name="Li T."/>
            <person name="Xia Q."/>
            <person name="Liu S.L."/>
            <person name="Zhang G."/>
            <person name="Li S."/>
            <person name="Li C."/>
            <person name="Liu H."/>
            <person name="Yang L."/>
            <person name="Liu T."/>
            <person name="Zhang X."/>
            <person name="Wu Z."/>
            <person name="Fan W."/>
            <person name="Dang X."/>
            <person name="Xiang H."/>
            <person name="Tao M."/>
            <person name="Li Y."/>
            <person name="Hu J."/>
            <person name="Li Z."/>
            <person name="Lin L."/>
            <person name="Luo J."/>
            <person name="Geng L."/>
            <person name="Wang L."/>
            <person name="Long M."/>
            <person name="Wan Y."/>
            <person name="He N."/>
            <person name="Zhang Z."/>
            <person name="Lu C."/>
            <person name="Keeling P.J."/>
            <person name="Wang J."/>
            <person name="Xiang Z."/>
            <person name="Zhou Z."/>
        </authorList>
    </citation>
    <scope>NUCLEOTIDE SEQUENCE [LARGE SCALE GENOMIC DNA]</scope>
    <source>
        <strain evidence="3">CQ1 / CVCC 102059</strain>
    </source>
</reference>
<sequence>MKTQPIDSPIMESINKTKLYMLLELEKLKQNYKKLIGVFPFPISPLKFQILLVKDNTKMIFELCKKSVEEDWCLYSKEKLLNEHFDDEGLFQFKNKEAFKVLKNLTEVIEVNVLEANKDEDIIDIEDVINQHQVYLKAMENFNKAKEEDEEDVNQLVELEKRHKNKNLYLLETLCDKGQE</sequence>
<evidence type="ECO:0000256" key="1">
    <source>
        <dbReference type="SAM" id="Coils"/>
    </source>
</evidence>
<accession>R0KPE0</accession>
<dbReference type="Proteomes" id="UP000016927">
    <property type="component" value="Unassembled WGS sequence"/>
</dbReference>